<evidence type="ECO:0000259" key="1">
    <source>
        <dbReference type="Pfam" id="PF00004"/>
    </source>
</evidence>
<sequence length="360" mass="41572">MKRYTNLEDLKKAIVEAAKELKAGPNEGRDYWLKIFVRIFDEYPNWIQLTGEGLYNNYCDDNYKSLRKIKSANIPLSCINLIKSFKDKAVIFREDQMPIIITNDFIIYRDPYTWDIDILDTVDYVRDEIMQNIVDGTDKINTFYYVTHSSRGFECNELKAKKVNVDINKYYNDDLPHEQIMKFLKENSSGLIMLHGEPGGGKTSYLRHLISQFPKNKFLVMDSSVFSFITDSSFIGFLADYENSIVILEDCESMITENRSGNIASLLNLSDGLIGDDFKMKFICTFNTDVKNIDPALLRRGRLKVKYEFKKLDKKKVDVINKEQNLGLTTITDMTLAELFNNQEDNGARPVKRTAVGFSK</sequence>
<feature type="domain" description="ATPase AAA-type core" evidence="1">
    <location>
        <begin position="192"/>
        <end position="310"/>
    </location>
</feature>
<dbReference type="InterPro" id="IPR003959">
    <property type="entry name" value="ATPase_AAA_core"/>
</dbReference>
<dbReference type="InterPro" id="IPR027417">
    <property type="entry name" value="P-loop_NTPase"/>
</dbReference>
<proteinExistence type="predicted"/>
<evidence type="ECO:0000313" key="2">
    <source>
        <dbReference type="EMBL" id="WQJ53874.1"/>
    </source>
</evidence>
<accession>A0ABZ0Z3U4</accession>
<dbReference type="Pfam" id="PF00004">
    <property type="entry name" value="AAA"/>
    <property type="match status" value="1"/>
</dbReference>
<dbReference type="SUPFAM" id="SSF52540">
    <property type="entry name" value="P-loop containing nucleoside triphosphate hydrolases"/>
    <property type="match status" value="1"/>
</dbReference>
<dbReference type="Proteomes" id="UP001358193">
    <property type="component" value="Segment"/>
</dbReference>
<dbReference type="EMBL" id="OR769223">
    <property type="protein sequence ID" value="WQJ53874.1"/>
    <property type="molecule type" value="Genomic_DNA"/>
</dbReference>
<name>A0ABZ0Z3U4_9CAUD</name>
<protein>
    <recommendedName>
        <fullName evidence="1">ATPase AAA-type core domain-containing protein</fullName>
    </recommendedName>
</protein>
<keyword evidence="3" id="KW-1185">Reference proteome</keyword>
<reference evidence="2 3" key="1">
    <citation type="submission" date="2023-11" db="EMBL/GenBank/DDBJ databases">
        <authorList>
            <person name="Cook R."/>
            <person name="Crisci M."/>
            <person name="Pye H."/>
            <person name="Adriaenssens E."/>
            <person name="Santini J."/>
        </authorList>
    </citation>
    <scope>NUCLEOTIDE SEQUENCE [LARGE SCALE GENOMIC DNA]</scope>
    <source>
        <strain evidence="2">Lak_Megaphage_Sonny</strain>
    </source>
</reference>
<organism evidence="2 3">
    <name type="scientific">phage Lak_Megaphage_Sonny</name>
    <dbReference type="NCBI Taxonomy" id="3109229"/>
    <lineage>
        <taxon>Viruses</taxon>
        <taxon>Duplodnaviria</taxon>
        <taxon>Heunggongvirae</taxon>
        <taxon>Uroviricota</taxon>
        <taxon>Caudoviricetes</taxon>
        <taxon>Caudoviricetes code 15 clade</taxon>
    </lineage>
</organism>
<dbReference type="Gene3D" id="3.40.50.300">
    <property type="entry name" value="P-loop containing nucleotide triphosphate hydrolases"/>
    <property type="match status" value="1"/>
</dbReference>
<evidence type="ECO:0000313" key="3">
    <source>
        <dbReference type="Proteomes" id="UP001358193"/>
    </source>
</evidence>